<name>A0ABV9UDQ1_9ACTN</name>
<dbReference type="PANTHER" id="PTHR48098:SF1">
    <property type="entry name" value="DIACYLGLYCEROL ACYLTRANSFERASE_MYCOLYLTRANSFERASE AG85A"/>
    <property type="match status" value="1"/>
</dbReference>
<keyword evidence="3" id="KW-0378">Hydrolase</keyword>
<dbReference type="PANTHER" id="PTHR48098">
    <property type="entry name" value="ENTEROCHELIN ESTERASE-RELATED"/>
    <property type="match status" value="1"/>
</dbReference>
<protein>
    <submittedName>
        <fullName evidence="3">Alpha/beta hydrolase</fullName>
    </submittedName>
</protein>
<feature type="region of interest" description="Disordered" evidence="1">
    <location>
        <begin position="361"/>
        <end position="402"/>
    </location>
</feature>
<dbReference type="Pfam" id="PF00756">
    <property type="entry name" value="Esterase"/>
    <property type="match status" value="1"/>
</dbReference>
<evidence type="ECO:0000256" key="1">
    <source>
        <dbReference type="SAM" id="MobiDB-lite"/>
    </source>
</evidence>
<keyword evidence="2" id="KW-0812">Transmembrane</keyword>
<sequence length="402" mass="43524">MIGPQNILVFLLLLLGFVAATWWQYRTGNVALRVVAAFCAFLAAALFGIAAVNRYYGYYQGWTDIYRDMADDSSGNGRGVPEVKAFSAGFPNAHGQTVAGGRLVNVRMNGRASGLVRQVLVYLPPQYFDPAYSAYRFPAVELLHGSPGTPTDWTRHIPAPQTLALAVREHRADPAVLVMPDISGGRRLSGQCLNAKDGPQDETFLTRDVPDYVSGTLRVRPPGDGWGLAGYSEGGYCVANLALRHTRTYGAAAVLSGYFQPLPTNRTPTGRHDPFAGDERVRDQNTPMRVLEHMTASTHLPLFWLASGSEAAGDTSAARGFAALLRAHRQVAPLTVLKGSGHDFRTWRNALRPMFQWMTEHLKGGTGTGPAPSPTRQPRASGGHLSGPPSPAVHRSRGVRGR</sequence>
<dbReference type="GO" id="GO:0016787">
    <property type="term" value="F:hydrolase activity"/>
    <property type="evidence" value="ECO:0007669"/>
    <property type="project" value="UniProtKB-KW"/>
</dbReference>
<reference evidence="4" key="1">
    <citation type="journal article" date="2019" name="Int. J. Syst. Evol. Microbiol.">
        <title>The Global Catalogue of Microorganisms (GCM) 10K type strain sequencing project: providing services to taxonomists for standard genome sequencing and annotation.</title>
        <authorList>
            <consortium name="The Broad Institute Genomics Platform"/>
            <consortium name="The Broad Institute Genome Sequencing Center for Infectious Disease"/>
            <person name="Wu L."/>
            <person name="Ma J."/>
        </authorList>
    </citation>
    <scope>NUCLEOTIDE SEQUENCE [LARGE SCALE GENOMIC DNA]</scope>
    <source>
        <strain evidence="4">KLKA75</strain>
    </source>
</reference>
<keyword evidence="2" id="KW-1133">Transmembrane helix</keyword>
<comment type="caution">
    <text evidence="3">The sequence shown here is derived from an EMBL/GenBank/DDBJ whole genome shotgun (WGS) entry which is preliminary data.</text>
</comment>
<keyword evidence="2" id="KW-0472">Membrane</keyword>
<dbReference type="SUPFAM" id="SSF53474">
    <property type="entry name" value="alpha/beta-Hydrolases"/>
    <property type="match status" value="1"/>
</dbReference>
<gene>
    <name evidence="3" type="ORF">ACFPCY_42255</name>
</gene>
<evidence type="ECO:0000256" key="2">
    <source>
        <dbReference type="SAM" id="Phobius"/>
    </source>
</evidence>
<accession>A0ABV9UDQ1</accession>
<dbReference type="Proteomes" id="UP001595872">
    <property type="component" value="Unassembled WGS sequence"/>
</dbReference>
<dbReference type="RefSeq" id="WP_378265413.1">
    <property type="nucleotide sequence ID" value="NZ_JBHSIT010000022.1"/>
</dbReference>
<dbReference type="InterPro" id="IPR000801">
    <property type="entry name" value="Esterase-like"/>
</dbReference>
<proteinExistence type="predicted"/>
<organism evidence="3 4">
    <name type="scientific">Actinomadura gamaensis</name>
    <dbReference type="NCBI Taxonomy" id="1763541"/>
    <lineage>
        <taxon>Bacteria</taxon>
        <taxon>Bacillati</taxon>
        <taxon>Actinomycetota</taxon>
        <taxon>Actinomycetes</taxon>
        <taxon>Streptosporangiales</taxon>
        <taxon>Thermomonosporaceae</taxon>
        <taxon>Actinomadura</taxon>
    </lineage>
</organism>
<dbReference type="InterPro" id="IPR050583">
    <property type="entry name" value="Mycobacterial_A85_antigen"/>
</dbReference>
<dbReference type="Gene3D" id="3.40.50.1820">
    <property type="entry name" value="alpha/beta hydrolase"/>
    <property type="match status" value="1"/>
</dbReference>
<evidence type="ECO:0000313" key="3">
    <source>
        <dbReference type="EMBL" id="MFC4913969.1"/>
    </source>
</evidence>
<dbReference type="EMBL" id="JBHSIT010000022">
    <property type="protein sequence ID" value="MFC4913969.1"/>
    <property type="molecule type" value="Genomic_DNA"/>
</dbReference>
<dbReference type="InterPro" id="IPR029058">
    <property type="entry name" value="AB_hydrolase_fold"/>
</dbReference>
<keyword evidence="4" id="KW-1185">Reference proteome</keyword>
<feature type="transmembrane region" description="Helical" evidence="2">
    <location>
        <begin position="30"/>
        <end position="52"/>
    </location>
</feature>
<evidence type="ECO:0000313" key="4">
    <source>
        <dbReference type="Proteomes" id="UP001595872"/>
    </source>
</evidence>